<dbReference type="InterPro" id="IPR036188">
    <property type="entry name" value="FAD/NAD-bd_sf"/>
</dbReference>
<protein>
    <submittedName>
        <fullName evidence="3">YpdA family putative bacillithiol disulfide reductase</fullName>
    </submittedName>
</protein>
<gene>
    <name evidence="3" type="primary">ypdA</name>
    <name evidence="3" type="ORF">ECE50_015090</name>
</gene>
<proteinExistence type="predicted"/>
<dbReference type="PANTHER" id="PTHR48105">
    <property type="entry name" value="THIOREDOXIN REDUCTASE 1-RELATED-RELATED"/>
    <property type="match status" value="1"/>
</dbReference>
<organism evidence="3 4">
    <name type="scientific">Chitinophaga solisilvae</name>
    <dbReference type="NCBI Taxonomy" id="1233460"/>
    <lineage>
        <taxon>Bacteria</taxon>
        <taxon>Pseudomonadati</taxon>
        <taxon>Bacteroidota</taxon>
        <taxon>Chitinophagia</taxon>
        <taxon>Chitinophagales</taxon>
        <taxon>Chitinophagaceae</taxon>
        <taxon>Chitinophaga</taxon>
    </lineage>
</organism>
<dbReference type="Pfam" id="PF13738">
    <property type="entry name" value="Pyr_redox_3"/>
    <property type="match status" value="1"/>
</dbReference>
<evidence type="ECO:0000256" key="1">
    <source>
        <dbReference type="ARBA" id="ARBA00022630"/>
    </source>
</evidence>
<dbReference type="Gene3D" id="3.50.50.60">
    <property type="entry name" value="FAD/NAD(P)-binding domain"/>
    <property type="match status" value="1"/>
</dbReference>
<comment type="caution">
    <text evidence="3">The sequence shown here is derived from an EMBL/GenBank/DDBJ whole genome shotgun (WGS) entry which is preliminary data.</text>
</comment>
<reference evidence="3" key="1">
    <citation type="submission" date="2020-05" db="EMBL/GenBank/DDBJ databases">
        <title>Chitinophaga laudate sp. nov., isolated from a tropical peat swamp.</title>
        <authorList>
            <person name="Goh C.B.S."/>
            <person name="Lee M.S."/>
            <person name="Parimannan S."/>
            <person name="Pasbakhsh P."/>
            <person name="Yule C.M."/>
            <person name="Rajandas H."/>
            <person name="Loke S."/>
            <person name="Croft L."/>
            <person name="Tan J.B.L."/>
        </authorList>
    </citation>
    <scope>NUCLEOTIDE SEQUENCE</scope>
    <source>
        <strain evidence="3">Mgbs1</strain>
    </source>
</reference>
<dbReference type="NCBIfam" id="TIGR04018">
    <property type="entry name" value="Bthiol_YpdA"/>
    <property type="match status" value="1"/>
</dbReference>
<dbReference type="PRINTS" id="PR00469">
    <property type="entry name" value="PNDRDTASEII"/>
</dbReference>
<dbReference type="Proteomes" id="UP000281028">
    <property type="component" value="Unassembled WGS sequence"/>
</dbReference>
<keyword evidence="4" id="KW-1185">Reference proteome</keyword>
<dbReference type="SUPFAM" id="SSF51905">
    <property type="entry name" value="FAD/NAD(P)-binding domain"/>
    <property type="match status" value="1"/>
</dbReference>
<dbReference type="InterPro" id="IPR023856">
    <property type="entry name" value="Bdr"/>
</dbReference>
<dbReference type="EMBL" id="RIAR02000001">
    <property type="protein sequence ID" value="NSL88169.1"/>
    <property type="molecule type" value="Genomic_DNA"/>
</dbReference>
<sequence>MAAAFDVLIIGGGPIGIACGLAAKKAGLQYTIVEKGCLVNSLYNYPLYMTFFSTSERLEVGGIPFVSINPKPGRPEALEYYRRVATSEDLRLQLFEEVLEITPNAGQYIVQTSRNTYHTRNVIIATGFYDIPNLLDVPGEHLPKVTHYYKDPHYYATRKVIVIGAHNSAVDAALETYRRGAQVTMVIRDKEIGNRVKYWVKPDIENRIREGSITAHFNSTVTAIREKEADIATPEGNITIANDFVIAMTGYQPNFRLLEKAGILLSDDGKKIPAYHPLTMETNMPHIYLAGVVCGGMNTHLWFIENSREHADRIIGDIMQNR</sequence>
<name>A0A433WDS0_9BACT</name>
<dbReference type="OrthoDB" id="9778740at2"/>
<dbReference type="GO" id="GO:0016491">
    <property type="term" value="F:oxidoreductase activity"/>
    <property type="evidence" value="ECO:0007669"/>
    <property type="project" value="UniProtKB-KW"/>
</dbReference>
<evidence type="ECO:0000313" key="3">
    <source>
        <dbReference type="EMBL" id="NSL88169.1"/>
    </source>
</evidence>
<dbReference type="AlphaFoldDB" id="A0A433WDS0"/>
<accession>A0A433WDS0</accession>
<evidence type="ECO:0000313" key="4">
    <source>
        <dbReference type="Proteomes" id="UP000281028"/>
    </source>
</evidence>
<evidence type="ECO:0000256" key="2">
    <source>
        <dbReference type="ARBA" id="ARBA00023002"/>
    </source>
</evidence>
<keyword evidence="1" id="KW-0285">Flavoprotein</keyword>
<keyword evidence="2" id="KW-0560">Oxidoreductase</keyword>
<dbReference type="InterPro" id="IPR050097">
    <property type="entry name" value="Ferredoxin-NADP_redctase_2"/>
</dbReference>
<dbReference type="PRINTS" id="PR00368">
    <property type="entry name" value="FADPNR"/>
</dbReference>